<keyword evidence="2" id="KW-1185">Reference proteome</keyword>
<dbReference type="SUPFAM" id="SSF53335">
    <property type="entry name" value="S-adenosyl-L-methionine-dependent methyltransferases"/>
    <property type="match status" value="1"/>
</dbReference>
<dbReference type="InterPro" id="IPR029063">
    <property type="entry name" value="SAM-dependent_MTases_sf"/>
</dbReference>
<proteinExistence type="predicted"/>
<gene>
    <name evidence="1" type="ordered locus">Paes_0623</name>
</gene>
<name>B4S627_PROA2</name>
<accession>B4S627</accession>
<dbReference type="Proteomes" id="UP000002725">
    <property type="component" value="Chromosome"/>
</dbReference>
<evidence type="ECO:0000313" key="2">
    <source>
        <dbReference type="Proteomes" id="UP000002725"/>
    </source>
</evidence>
<evidence type="ECO:0000313" key="1">
    <source>
        <dbReference type="EMBL" id="ACF45678.1"/>
    </source>
</evidence>
<dbReference type="RefSeq" id="WP_012505215.1">
    <property type="nucleotide sequence ID" value="NC_011059.1"/>
</dbReference>
<dbReference type="AlphaFoldDB" id="B4S627"/>
<organism evidence="1 2">
    <name type="scientific">Prosthecochloris aestuarii (strain DSM 271 / SK 413)</name>
    <dbReference type="NCBI Taxonomy" id="290512"/>
    <lineage>
        <taxon>Bacteria</taxon>
        <taxon>Pseudomonadati</taxon>
        <taxon>Chlorobiota</taxon>
        <taxon>Chlorobiia</taxon>
        <taxon>Chlorobiales</taxon>
        <taxon>Chlorobiaceae</taxon>
        <taxon>Prosthecochloris</taxon>
    </lineage>
</organism>
<sequence length="274" mass="31957">MTTSSIKDAYCSFLNTRHGAEVYRQFKRILYGSTDSLIQVLDTQIFEHLISIRRSPVRICDIGGGDGERVMCIAAFLHEKFQSQIKIDFIEQSALYVEEFKRRHKSDYCVTKAHCARFEHVDFNSHRFDLVLLIHSIFAFENVNSVDKIISLRETHGNIVVASNDTNSFLGGLKLLVDEGFDDRRYEISDLKQALQNRGIQFREFTFQTEWAIENENYDRDILLILDWITLGRYSVFTQSKKNDILRYIESQSIRNGGRFFFKENEVVLVIPDI</sequence>
<dbReference type="Gene3D" id="3.40.50.150">
    <property type="entry name" value="Vaccinia Virus protein VP39"/>
    <property type="match status" value="1"/>
</dbReference>
<dbReference type="HOGENOM" id="CLU_1015107_0_0_10"/>
<dbReference type="EMBL" id="CP001108">
    <property type="protein sequence ID" value="ACF45678.1"/>
    <property type="molecule type" value="Genomic_DNA"/>
</dbReference>
<protein>
    <submittedName>
        <fullName evidence="1">Uncharacterized protein</fullName>
    </submittedName>
</protein>
<dbReference type="STRING" id="290512.Paes_0623"/>
<dbReference type="KEGG" id="paa:Paes_0623"/>
<reference evidence="1" key="1">
    <citation type="submission" date="2008-06" db="EMBL/GenBank/DDBJ databases">
        <title>Complete sequence of chromosome of Prosthecochloris aestuarii DSM 271.</title>
        <authorList>
            <consortium name="US DOE Joint Genome Institute"/>
            <person name="Lucas S."/>
            <person name="Copeland A."/>
            <person name="Lapidus A."/>
            <person name="Glavina del Rio T."/>
            <person name="Dalin E."/>
            <person name="Tice H."/>
            <person name="Bruce D."/>
            <person name="Goodwin L."/>
            <person name="Pitluck S."/>
            <person name="Schmutz J."/>
            <person name="Larimer F."/>
            <person name="Land M."/>
            <person name="Hauser L."/>
            <person name="Kyrpides N."/>
            <person name="Anderson I."/>
            <person name="Liu Z."/>
            <person name="Li T."/>
            <person name="Zhao F."/>
            <person name="Overmann J."/>
            <person name="Bryant D.A."/>
            <person name="Richardson P."/>
        </authorList>
    </citation>
    <scope>NUCLEOTIDE SEQUENCE [LARGE SCALE GENOMIC DNA]</scope>
    <source>
        <strain evidence="1">DSM 271</strain>
    </source>
</reference>